<reference evidence="1" key="1">
    <citation type="submission" date="2021-11" db="EMBL/GenBank/DDBJ databases">
        <authorList>
            <consortium name="Genoscope - CEA"/>
            <person name="William W."/>
        </authorList>
    </citation>
    <scope>NUCLEOTIDE SEQUENCE</scope>
</reference>
<organism evidence="1 2">
    <name type="scientific">Pelagomonas calceolata</name>
    <dbReference type="NCBI Taxonomy" id="35677"/>
    <lineage>
        <taxon>Eukaryota</taxon>
        <taxon>Sar</taxon>
        <taxon>Stramenopiles</taxon>
        <taxon>Ochrophyta</taxon>
        <taxon>Pelagophyceae</taxon>
        <taxon>Pelagomonadales</taxon>
        <taxon>Pelagomonadaceae</taxon>
        <taxon>Pelagomonas</taxon>
    </lineage>
</organism>
<protein>
    <recommendedName>
        <fullName evidence="3">Tyrosine-protein kinase ephrin type A/B receptor-like domain-containing protein</fullName>
    </recommendedName>
</protein>
<dbReference type="OrthoDB" id="439917at2759"/>
<keyword evidence="2" id="KW-1185">Reference proteome</keyword>
<dbReference type="AlphaFoldDB" id="A0A8J2WTV7"/>
<comment type="caution">
    <text evidence="1">The sequence shown here is derived from an EMBL/GenBank/DDBJ whole genome shotgun (WGS) entry which is preliminary data.</text>
</comment>
<gene>
    <name evidence="1" type="ORF">PECAL_2P11250</name>
</gene>
<name>A0A8J2WTV7_9STRA</name>
<dbReference type="Gene3D" id="2.10.50.10">
    <property type="entry name" value="Tumor Necrosis Factor Receptor, subunit A, domain 2"/>
    <property type="match status" value="1"/>
</dbReference>
<evidence type="ECO:0000313" key="1">
    <source>
        <dbReference type="EMBL" id="CAH0368077.1"/>
    </source>
</evidence>
<proteinExistence type="predicted"/>
<sequence length="593" mass="66384">MGLPHRVLLAATASSLIHQSHQTLATCNAECKLSRKEGWCPVRDGPLQIFDGFDGNDVVFDLEYMTMMFTPCNNSNHSRMSYQWFATEGEGYSVKGDIICDRGPKPPRDQACIDAATLPDDPSAADAFEVPVNPDETGTIYIEPEGPAYIDSNVPAGTAGRGECAGRPFSKCAKTSKYFDFYGHKINRLRLYGYGAIGFKAVSYPSLSVYRADEETYSGRLPTAWDDVNQFMYDERFIGDQRRVGGEWKGGSGFWIRDAACVLCVDNMPANKTIFKMQYISESLRGTPEERIVISFKQPDGSKEYQIALYIQTGQIRMSWLDIGDWATKNKTIVGLSHGLTPWWEANAYDGLDLSSSIGCIDNANCTVIDEIRRPYGPTRPTTTLPHPHVGAPVGNPAYAGFCEFGCAAFYFNRTVAGCRKVCQDTYTYDVTPGYSDRAEVARFECYDGCSIGNLRCQPGSYCQHEIMHRCPPGKYRDVDYHHVTRCDNCPHGRFREDEGGRFMESCVKCEPGRFNVNVGSASKFDCLRCPPGRFANEPGMKQCKCMNQYDGYFEVNLNNTRVYGPCQPETHLDTVIRPRIVTIDWAPRTTYP</sequence>
<dbReference type="EMBL" id="CAKKNE010000002">
    <property type="protein sequence ID" value="CAH0368077.1"/>
    <property type="molecule type" value="Genomic_DNA"/>
</dbReference>
<dbReference type="SMART" id="SM01411">
    <property type="entry name" value="Ephrin_rec_like"/>
    <property type="match status" value="1"/>
</dbReference>
<evidence type="ECO:0008006" key="3">
    <source>
        <dbReference type="Google" id="ProtNLM"/>
    </source>
</evidence>
<evidence type="ECO:0000313" key="2">
    <source>
        <dbReference type="Proteomes" id="UP000789595"/>
    </source>
</evidence>
<dbReference type="Proteomes" id="UP000789595">
    <property type="component" value="Unassembled WGS sequence"/>
</dbReference>
<accession>A0A8J2WTV7</accession>